<dbReference type="EMBL" id="JPKZ01003130">
    <property type="protein sequence ID" value="KHN73233.1"/>
    <property type="molecule type" value="Genomic_DNA"/>
</dbReference>
<dbReference type="STRING" id="6265.A0A0B2UV20"/>
<feature type="non-terminal residue" evidence="2">
    <location>
        <position position="1"/>
    </location>
</feature>
<dbReference type="InterPro" id="IPR055510">
    <property type="entry name" value="DUF7083"/>
</dbReference>
<evidence type="ECO:0000313" key="3">
    <source>
        <dbReference type="Proteomes" id="UP000031036"/>
    </source>
</evidence>
<proteinExistence type="predicted"/>
<accession>A0A0B2UV20</accession>
<dbReference type="Pfam" id="PF23309">
    <property type="entry name" value="DUF7083"/>
    <property type="match status" value="1"/>
</dbReference>
<keyword evidence="3" id="KW-1185">Reference proteome</keyword>
<gene>
    <name evidence="2" type="ORF">Tcan_01290</name>
</gene>
<name>A0A0B2UV20_TOXCA</name>
<feature type="non-terminal residue" evidence="2">
    <location>
        <position position="112"/>
    </location>
</feature>
<dbReference type="AlphaFoldDB" id="A0A0B2UV20"/>
<evidence type="ECO:0000313" key="2">
    <source>
        <dbReference type="EMBL" id="KHN73233.1"/>
    </source>
</evidence>
<organism evidence="2 3">
    <name type="scientific">Toxocara canis</name>
    <name type="common">Canine roundworm</name>
    <dbReference type="NCBI Taxonomy" id="6265"/>
    <lineage>
        <taxon>Eukaryota</taxon>
        <taxon>Metazoa</taxon>
        <taxon>Ecdysozoa</taxon>
        <taxon>Nematoda</taxon>
        <taxon>Chromadorea</taxon>
        <taxon>Rhabditida</taxon>
        <taxon>Spirurina</taxon>
        <taxon>Ascaridomorpha</taxon>
        <taxon>Ascaridoidea</taxon>
        <taxon>Toxocaridae</taxon>
        <taxon>Toxocara</taxon>
    </lineage>
</organism>
<reference evidence="2 3" key="1">
    <citation type="submission" date="2014-11" db="EMBL/GenBank/DDBJ databases">
        <title>Genetic blueprint of the zoonotic pathogen Toxocara canis.</title>
        <authorList>
            <person name="Zhu X.-Q."/>
            <person name="Korhonen P.K."/>
            <person name="Cai H."/>
            <person name="Young N.D."/>
            <person name="Nejsum P."/>
            <person name="von Samson-Himmelstjerna G."/>
            <person name="Boag P.R."/>
            <person name="Tan P."/>
            <person name="Li Q."/>
            <person name="Min J."/>
            <person name="Yang Y."/>
            <person name="Wang X."/>
            <person name="Fang X."/>
            <person name="Hall R.S."/>
            <person name="Hofmann A."/>
            <person name="Sternberg P.W."/>
            <person name="Jex A.R."/>
            <person name="Gasser R.B."/>
        </authorList>
    </citation>
    <scope>NUCLEOTIDE SEQUENCE [LARGE SCALE GENOMIC DNA]</scope>
    <source>
        <strain evidence="2">PN_DK_2014</strain>
    </source>
</reference>
<evidence type="ECO:0000259" key="1">
    <source>
        <dbReference type="Pfam" id="PF23309"/>
    </source>
</evidence>
<dbReference type="OrthoDB" id="5830452at2759"/>
<feature type="domain" description="DUF7083" evidence="1">
    <location>
        <begin position="5"/>
        <end position="92"/>
    </location>
</feature>
<comment type="caution">
    <text evidence="2">The sequence shown here is derived from an EMBL/GenBank/DDBJ whole genome shotgun (WGS) entry which is preliminary data.</text>
</comment>
<sequence length="112" mass="12740">PERLFDALSGRLAQFVYGPEEGVAFEAWYRRHEDVFTVDGATLGDATRVRPLLHKLDAPVYEKYANYILPRAPRDVSFAETLDLLMNLFGSQQSLFNARCACMKLAKEPKED</sequence>
<protein>
    <recommendedName>
        <fullName evidence="1">DUF7083 domain-containing protein</fullName>
    </recommendedName>
</protein>
<dbReference type="Proteomes" id="UP000031036">
    <property type="component" value="Unassembled WGS sequence"/>
</dbReference>
<dbReference type="OMA" id="NARCACM"/>